<comment type="caution">
    <text evidence="12">The sequence shown here is derived from an EMBL/GenBank/DDBJ whole genome shotgun (WGS) entry which is preliminary data.</text>
</comment>
<evidence type="ECO:0000256" key="8">
    <source>
        <dbReference type="ARBA" id="ARBA00023186"/>
    </source>
</evidence>
<organism evidence="12 13">
    <name type="scientific">candidate division WWE3 bacterium RIFCSPHIGHO2_01_FULL_42_13</name>
    <dbReference type="NCBI Taxonomy" id="1802617"/>
    <lineage>
        <taxon>Bacteria</taxon>
        <taxon>Katanobacteria</taxon>
    </lineage>
</organism>
<dbReference type="Pfam" id="PF02096">
    <property type="entry name" value="60KD_IMP"/>
    <property type="match status" value="1"/>
</dbReference>
<proteinExistence type="inferred from homology"/>
<keyword evidence="5" id="KW-0653">Protein transport</keyword>
<evidence type="ECO:0000256" key="2">
    <source>
        <dbReference type="ARBA" id="ARBA00022448"/>
    </source>
</evidence>
<dbReference type="GO" id="GO:0051205">
    <property type="term" value="P:protein insertion into membrane"/>
    <property type="evidence" value="ECO:0007669"/>
    <property type="project" value="TreeGrafter"/>
</dbReference>
<evidence type="ECO:0000256" key="10">
    <source>
        <dbReference type="SAM" id="Phobius"/>
    </source>
</evidence>
<dbReference type="NCBIfam" id="TIGR03592">
    <property type="entry name" value="yidC_oxa1_cterm"/>
    <property type="match status" value="1"/>
</dbReference>
<gene>
    <name evidence="12" type="ORF">A2886_00215</name>
</gene>
<dbReference type="EMBL" id="MEVA01000003">
    <property type="protein sequence ID" value="OGC47797.1"/>
    <property type="molecule type" value="Genomic_DNA"/>
</dbReference>
<evidence type="ECO:0000256" key="7">
    <source>
        <dbReference type="ARBA" id="ARBA00023136"/>
    </source>
</evidence>
<dbReference type="AlphaFoldDB" id="A0A1F4US46"/>
<dbReference type="CDD" id="cd20070">
    <property type="entry name" value="5TM_YidC_Alb3"/>
    <property type="match status" value="1"/>
</dbReference>
<reference evidence="12 13" key="1">
    <citation type="journal article" date="2016" name="Nat. Commun.">
        <title>Thousands of microbial genomes shed light on interconnected biogeochemical processes in an aquifer system.</title>
        <authorList>
            <person name="Anantharaman K."/>
            <person name="Brown C.T."/>
            <person name="Hug L.A."/>
            <person name="Sharon I."/>
            <person name="Castelle C.J."/>
            <person name="Probst A.J."/>
            <person name="Thomas B.C."/>
            <person name="Singh A."/>
            <person name="Wilkins M.J."/>
            <person name="Karaoz U."/>
            <person name="Brodie E.L."/>
            <person name="Williams K.H."/>
            <person name="Hubbard S.S."/>
            <person name="Banfield J.F."/>
        </authorList>
    </citation>
    <scope>NUCLEOTIDE SEQUENCE [LARGE SCALE GENOMIC DNA]</scope>
</reference>
<keyword evidence="8" id="KW-0143">Chaperone</keyword>
<feature type="transmembrane region" description="Helical" evidence="10">
    <location>
        <begin position="31"/>
        <end position="49"/>
    </location>
</feature>
<dbReference type="InterPro" id="IPR001708">
    <property type="entry name" value="YidC/ALB3/OXA1/COX18"/>
</dbReference>
<protein>
    <recommendedName>
        <fullName evidence="11">Membrane insertase YidC/Oxa/ALB C-terminal domain-containing protein</fullName>
    </recommendedName>
</protein>
<feature type="transmembrane region" description="Helical" evidence="10">
    <location>
        <begin position="159"/>
        <end position="178"/>
    </location>
</feature>
<dbReference type="InterPro" id="IPR047196">
    <property type="entry name" value="YidC_ALB_C"/>
</dbReference>
<dbReference type="Proteomes" id="UP000176608">
    <property type="component" value="Unassembled WGS sequence"/>
</dbReference>
<keyword evidence="7 10" id="KW-0472">Membrane</keyword>
<dbReference type="InterPro" id="IPR028055">
    <property type="entry name" value="YidC/Oxa/ALB_C"/>
</dbReference>
<name>A0A1F4US46_UNCKA</name>
<evidence type="ECO:0000256" key="6">
    <source>
        <dbReference type="ARBA" id="ARBA00022989"/>
    </source>
</evidence>
<evidence type="ECO:0000256" key="1">
    <source>
        <dbReference type="ARBA" id="ARBA00004651"/>
    </source>
</evidence>
<dbReference type="PANTHER" id="PTHR12428">
    <property type="entry name" value="OXA1"/>
    <property type="match status" value="1"/>
</dbReference>
<evidence type="ECO:0000256" key="5">
    <source>
        <dbReference type="ARBA" id="ARBA00022927"/>
    </source>
</evidence>
<feature type="domain" description="Membrane insertase YidC/Oxa/ALB C-terminal" evidence="11">
    <location>
        <begin position="29"/>
        <end position="243"/>
    </location>
</feature>
<dbReference type="STRING" id="1802617.A2886_00215"/>
<evidence type="ECO:0000256" key="4">
    <source>
        <dbReference type="ARBA" id="ARBA00022692"/>
    </source>
</evidence>
<keyword evidence="2" id="KW-0813">Transport</keyword>
<dbReference type="GO" id="GO:0032977">
    <property type="term" value="F:membrane insertase activity"/>
    <property type="evidence" value="ECO:0007669"/>
    <property type="project" value="InterPro"/>
</dbReference>
<sequence>MLGTIWNTILVNPILNLLVALYTFLGGNMGLAIIVLTIIIRALLIPVILPSMKTMQKQRDLQPEIEKLKGKYKHDKQKLAKEQMELFKRHGLNPASGCLTQISMIVVLIALYNVINRFSINVDINALNNLLYFPALRFAEGASINTTFWYMNLAKADPFFVLPVLAGIFQLFASKMMYPYVEVGEKAAKRTPDKKDDLAYNMQEQMLYLMPVMTVFIGASLPSGAALYILVTTVFSLVQQYFVSGWGGLTPWLRKLNINVGTTIKK</sequence>
<evidence type="ECO:0000256" key="3">
    <source>
        <dbReference type="ARBA" id="ARBA00022475"/>
    </source>
</evidence>
<keyword evidence="3" id="KW-1003">Cell membrane</keyword>
<dbReference type="PANTHER" id="PTHR12428:SF65">
    <property type="entry name" value="CYTOCHROME C OXIDASE ASSEMBLY PROTEIN COX18, MITOCHONDRIAL"/>
    <property type="match status" value="1"/>
</dbReference>
<keyword evidence="4 9" id="KW-0812">Transmembrane</keyword>
<dbReference type="GO" id="GO:0015031">
    <property type="term" value="P:protein transport"/>
    <property type="evidence" value="ECO:0007669"/>
    <property type="project" value="UniProtKB-KW"/>
</dbReference>
<feature type="transmembrane region" description="Helical" evidence="10">
    <location>
        <begin position="91"/>
        <end position="115"/>
    </location>
</feature>
<evidence type="ECO:0000313" key="12">
    <source>
        <dbReference type="EMBL" id="OGC47797.1"/>
    </source>
</evidence>
<feature type="transmembrane region" description="Helical" evidence="10">
    <location>
        <begin position="5"/>
        <end position="25"/>
    </location>
</feature>
<comment type="similarity">
    <text evidence="9">Belongs to the OXA1/ALB3/YidC family.</text>
</comment>
<comment type="subcellular location">
    <subcellularLocation>
        <location evidence="1">Cell membrane</location>
        <topology evidence="1">Multi-pass membrane protein</topology>
    </subcellularLocation>
    <subcellularLocation>
        <location evidence="9">Membrane</location>
        <topology evidence="9">Multi-pass membrane protein</topology>
    </subcellularLocation>
</comment>
<accession>A0A1F4US46</accession>
<keyword evidence="6 10" id="KW-1133">Transmembrane helix</keyword>
<evidence type="ECO:0000256" key="9">
    <source>
        <dbReference type="RuleBase" id="RU003945"/>
    </source>
</evidence>
<dbReference type="GO" id="GO:0005886">
    <property type="term" value="C:plasma membrane"/>
    <property type="evidence" value="ECO:0007669"/>
    <property type="project" value="UniProtKB-SubCell"/>
</dbReference>
<evidence type="ECO:0000259" key="11">
    <source>
        <dbReference type="Pfam" id="PF02096"/>
    </source>
</evidence>
<evidence type="ECO:0000313" key="13">
    <source>
        <dbReference type="Proteomes" id="UP000176608"/>
    </source>
</evidence>